<dbReference type="AlphaFoldDB" id="A0A501WRH5"/>
<feature type="region of interest" description="Disordered" evidence="1">
    <location>
        <begin position="1"/>
        <end position="23"/>
    </location>
</feature>
<evidence type="ECO:0000313" key="3">
    <source>
        <dbReference type="EMBL" id="TPE51422.1"/>
    </source>
</evidence>
<evidence type="ECO:0000256" key="1">
    <source>
        <dbReference type="SAM" id="MobiDB-lite"/>
    </source>
</evidence>
<organism evidence="3 4">
    <name type="scientific">Amaricoccus solimangrovi</name>
    <dbReference type="NCBI Taxonomy" id="2589815"/>
    <lineage>
        <taxon>Bacteria</taxon>
        <taxon>Pseudomonadati</taxon>
        <taxon>Pseudomonadota</taxon>
        <taxon>Alphaproteobacteria</taxon>
        <taxon>Rhodobacterales</taxon>
        <taxon>Paracoccaceae</taxon>
        <taxon>Amaricoccus</taxon>
    </lineage>
</organism>
<dbReference type="InterPro" id="IPR036390">
    <property type="entry name" value="WH_DNA-bd_sf"/>
</dbReference>
<evidence type="ECO:0000313" key="4">
    <source>
        <dbReference type="Proteomes" id="UP000319255"/>
    </source>
</evidence>
<keyword evidence="4" id="KW-1185">Reference proteome</keyword>
<gene>
    <name evidence="3" type="ORF">FJM51_09280</name>
</gene>
<dbReference type="Pfam" id="PF09981">
    <property type="entry name" value="DUF2218"/>
    <property type="match status" value="1"/>
</dbReference>
<dbReference type="InterPro" id="IPR036388">
    <property type="entry name" value="WH-like_DNA-bd_sf"/>
</dbReference>
<evidence type="ECO:0000259" key="2">
    <source>
        <dbReference type="Pfam" id="PF03551"/>
    </source>
</evidence>
<dbReference type="OrthoDB" id="9814826at2"/>
<dbReference type="Pfam" id="PF03551">
    <property type="entry name" value="PadR"/>
    <property type="match status" value="1"/>
</dbReference>
<dbReference type="Proteomes" id="UP000319255">
    <property type="component" value="Unassembled WGS sequence"/>
</dbReference>
<sequence>MKHMDDDPPRHRGEGAEGRRGRRPFDYGALRGIVLGMIAEEPRHGYELMRAIEERMGGGYSPSPGVIYPTLSWLEDMGYAEPVREAGRKRYAITPEGTAFLAASKPVPPAFRDAAGGHGDRRPPAPEVREAMGDLKHALRRRFAAGVPDPETIETVAAAIRAAARNVENTMTDATTRTVPETAEPAGAAIRELAEVRTAHAARYLGQLCKHFAHKIPAVDYAETSGTIPFAAGTARLAAGPEALRIELEAAPAEMERLRDVVVRHLVRFAFREELAFDWRPA</sequence>
<reference evidence="3 4" key="1">
    <citation type="submission" date="2019-06" db="EMBL/GenBank/DDBJ databases">
        <title>A novel bacterium of genus Amaricoccus, isolated from marine sediment.</title>
        <authorList>
            <person name="Huang H."/>
            <person name="Mo K."/>
            <person name="Hu Y."/>
        </authorList>
    </citation>
    <scope>NUCLEOTIDE SEQUENCE [LARGE SCALE GENOMIC DNA]</scope>
    <source>
        <strain evidence="3 4">HB172011</strain>
    </source>
</reference>
<dbReference type="SUPFAM" id="SSF46785">
    <property type="entry name" value="Winged helix' DNA-binding domain"/>
    <property type="match status" value="1"/>
</dbReference>
<dbReference type="PANTHER" id="PTHR43252:SF7">
    <property type="entry name" value="TRANSCRIPTIONAL REGULATOR YQJI"/>
    <property type="match status" value="1"/>
</dbReference>
<proteinExistence type="predicted"/>
<feature type="domain" description="Transcription regulator PadR N-terminal" evidence="2">
    <location>
        <begin position="34"/>
        <end position="102"/>
    </location>
</feature>
<protein>
    <submittedName>
        <fullName evidence="3">DUF2218 domain-containing protein</fullName>
    </submittedName>
</protein>
<dbReference type="Gene3D" id="1.10.10.10">
    <property type="entry name" value="Winged helix-like DNA-binding domain superfamily/Winged helix DNA-binding domain"/>
    <property type="match status" value="1"/>
</dbReference>
<dbReference type="InterPro" id="IPR005149">
    <property type="entry name" value="Tscrpt_reg_PadR_N"/>
</dbReference>
<dbReference type="Gene3D" id="3.30.310.50">
    <property type="entry name" value="Alpha-D-phosphohexomutase, C-terminal domain"/>
    <property type="match status" value="1"/>
</dbReference>
<comment type="caution">
    <text evidence="3">The sequence shown here is derived from an EMBL/GenBank/DDBJ whole genome shotgun (WGS) entry which is preliminary data.</text>
</comment>
<name>A0A501WRH5_9RHOB</name>
<dbReference type="PANTHER" id="PTHR43252">
    <property type="entry name" value="TRANSCRIPTIONAL REGULATOR YQJI"/>
    <property type="match status" value="1"/>
</dbReference>
<dbReference type="InterPro" id="IPR014543">
    <property type="entry name" value="UCP028291"/>
</dbReference>
<dbReference type="EMBL" id="VFRP01000007">
    <property type="protein sequence ID" value="TPE51422.1"/>
    <property type="molecule type" value="Genomic_DNA"/>
</dbReference>
<accession>A0A501WRH5</accession>